<reference evidence="2" key="1">
    <citation type="journal article" date="2023" name="Mol. Phylogenet. Evol.">
        <title>Genome-scale phylogeny and comparative genomics of the fungal order Sordariales.</title>
        <authorList>
            <person name="Hensen N."/>
            <person name="Bonometti L."/>
            <person name="Westerberg I."/>
            <person name="Brannstrom I.O."/>
            <person name="Guillou S."/>
            <person name="Cros-Aarteil S."/>
            <person name="Calhoun S."/>
            <person name="Haridas S."/>
            <person name="Kuo A."/>
            <person name="Mondo S."/>
            <person name="Pangilinan J."/>
            <person name="Riley R."/>
            <person name="LaButti K."/>
            <person name="Andreopoulos B."/>
            <person name="Lipzen A."/>
            <person name="Chen C."/>
            <person name="Yan M."/>
            <person name="Daum C."/>
            <person name="Ng V."/>
            <person name="Clum A."/>
            <person name="Steindorff A."/>
            <person name="Ohm R.A."/>
            <person name="Martin F."/>
            <person name="Silar P."/>
            <person name="Natvig D.O."/>
            <person name="Lalanne C."/>
            <person name="Gautier V."/>
            <person name="Ament-Velasquez S.L."/>
            <person name="Kruys A."/>
            <person name="Hutchinson M.I."/>
            <person name="Powell A.J."/>
            <person name="Barry K."/>
            <person name="Miller A.N."/>
            <person name="Grigoriev I.V."/>
            <person name="Debuchy R."/>
            <person name="Gladieux P."/>
            <person name="Hiltunen Thoren M."/>
            <person name="Johannesson H."/>
        </authorList>
    </citation>
    <scope>NUCLEOTIDE SEQUENCE</scope>
    <source>
        <strain evidence="2">CBS 990.96</strain>
    </source>
</reference>
<proteinExistence type="predicted"/>
<feature type="compositionally biased region" description="Polar residues" evidence="1">
    <location>
        <begin position="8"/>
        <end position="18"/>
    </location>
</feature>
<comment type="caution">
    <text evidence="2">The sequence shown here is derived from an EMBL/GenBank/DDBJ whole genome shotgun (WGS) entry which is preliminary data.</text>
</comment>
<feature type="compositionally biased region" description="Polar residues" evidence="1">
    <location>
        <begin position="95"/>
        <end position="104"/>
    </location>
</feature>
<dbReference type="EMBL" id="MU865305">
    <property type="protein sequence ID" value="KAK4229700.1"/>
    <property type="molecule type" value="Genomic_DNA"/>
</dbReference>
<name>A0AAN7H5J4_9PEZI</name>
<feature type="region of interest" description="Disordered" evidence="1">
    <location>
        <begin position="496"/>
        <end position="549"/>
    </location>
</feature>
<keyword evidence="3" id="KW-1185">Reference proteome</keyword>
<evidence type="ECO:0000256" key="1">
    <source>
        <dbReference type="SAM" id="MobiDB-lite"/>
    </source>
</evidence>
<feature type="region of interest" description="Disordered" evidence="1">
    <location>
        <begin position="324"/>
        <end position="343"/>
    </location>
</feature>
<accession>A0AAN7H5J4</accession>
<reference evidence="2" key="2">
    <citation type="submission" date="2023-05" db="EMBL/GenBank/DDBJ databases">
        <authorList>
            <consortium name="Lawrence Berkeley National Laboratory"/>
            <person name="Steindorff A."/>
            <person name="Hensen N."/>
            <person name="Bonometti L."/>
            <person name="Westerberg I."/>
            <person name="Brannstrom I.O."/>
            <person name="Guillou S."/>
            <person name="Cros-Aarteil S."/>
            <person name="Calhoun S."/>
            <person name="Haridas S."/>
            <person name="Kuo A."/>
            <person name="Mondo S."/>
            <person name="Pangilinan J."/>
            <person name="Riley R."/>
            <person name="Labutti K."/>
            <person name="Andreopoulos B."/>
            <person name="Lipzen A."/>
            <person name="Chen C."/>
            <person name="Yanf M."/>
            <person name="Daum C."/>
            <person name="Ng V."/>
            <person name="Clum A."/>
            <person name="Ohm R."/>
            <person name="Martin F."/>
            <person name="Silar P."/>
            <person name="Natvig D."/>
            <person name="Lalanne C."/>
            <person name="Gautier V."/>
            <person name="Ament-Velasquez S.L."/>
            <person name="Kruys A."/>
            <person name="Hutchinson M.I."/>
            <person name="Powell A.J."/>
            <person name="Barry K."/>
            <person name="Miller A.N."/>
            <person name="Grigoriev I.V."/>
            <person name="Debuchy R."/>
            <person name="Gladieux P."/>
            <person name="Thoren M.H."/>
            <person name="Johannesson H."/>
        </authorList>
    </citation>
    <scope>NUCLEOTIDE SEQUENCE</scope>
    <source>
        <strain evidence="2">CBS 990.96</strain>
    </source>
</reference>
<feature type="region of interest" description="Disordered" evidence="1">
    <location>
        <begin position="579"/>
        <end position="628"/>
    </location>
</feature>
<feature type="region of interest" description="Disordered" evidence="1">
    <location>
        <begin position="80"/>
        <end position="170"/>
    </location>
</feature>
<feature type="compositionally biased region" description="Polar residues" evidence="1">
    <location>
        <begin position="618"/>
        <end position="628"/>
    </location>
</feature>
<gene>
    <name evidence="2" type="ORF">QBC38DRAFT_471389</name>
</gene>
<feature type="compositionally biased region" description="Basic and acidic residues" evidence="1">
    <location>
        <begin position="367"/>
        <end position="376"/>
    </location>
</feature>
<protein>
    <submittedName>
        <fullName evidence="2">Uncharacterized protein</fullName>
    </submittedName>
</protein>
<dbReference type="Proteomes" id="UP001301958">
    <property type="component" value="Unassembled WGS sequence"/>
</dbReference>
<feature type="compositionally biased region" description="Basic and acidic residues" evidence="1">
    <location>
        <begin position="80"/>
        <end position="93"/>
    </location>
</feature>
<feature type="compositionally biased region" description="Polar residues" evidence="1">
    <location>
        <begin position="25"/>
        <end position="34"/>
    </location>
</feature>
<evidence type="ECO:0000313" key="3">
    <source>
        <dbReference type="Proteomes" id="UP001301958"/>
    </source>
</evidence>
<dbReference type="AlphaFoldDB" id="A0AAN7H5J4"/>
<evidence type="ECO:0000313" key="2">
    <source>
        <dbReference type="EMBL" id="KAK4229700.1"/>
    </source>
</evidence>
<sequence>MAGRNRHPASSSPVSTTPGRIDFQPATQPFTTWSPHLLGDSTKKIPRRYVKIPPDQTKALEKASVWGRGHVIAKVLEEAEARISREPATRPRDVLSSQLQRQEAPSSQPSSPPSHAKTAKGNDTEDEQDDTRTSISWASSPPEHFRNPRLQLPPAEEPVSSPLGPGKRLFNQQVTKNGQPQAFQGRSIHQPQLQSALLVDFAPGSSQPSETGVEVEPSRTVTAQVQERPHSAAAMIPQDPTPPSAQIIPATLPRAESASPEPTVKPKRRRLMKDITSLLESPATSDRRPSGTFAANKSAAHMLAVPSRSSHGVTPIGESSSYYDAQHAEETSSISATPIVPRDRRSPTLADQIKIITATPANVQEPKSSRSLDRPPNKIHFQDPFYIFCEEYPDYGGTLNTFIRATISLEEQQRGMLLSEFLYDDYVRVFSGPYLKYIESCLEEGVGSPLTAIQWYNRNVKVPVYMNRHLTERRVKEILQYYPGMVHEICEQARGPVGGNTMKNRRDTNTQTQVVKDTPHRPTRKGVSATEATNSLPSRPSPRRPTPVAMDVDSEISVHRAELASDPICTAEDFSPVTKSRNKATKKLEATPSFRSSGTGLARQGSPEDIESTDPRNGMNTPTLPTMTSPGFETQVARPSLDIQSSVPAVIEDTIMIDDVQLIEVRKKEPEKLSQQADVDEEPSQDMGVKRPWEAIEDPQMRAELQLKYWSVFLEKVYMPSRMSFLEKPEAGSK</sequence>
<feature type="region of interest" description="Disordered" evidence="1">
    <location>
        <begin position="1"/>
        <end position="58"/>
    </location>
</feature>
<organism evidence="2 3">
    <name type="scientific">Podospora fimiseda</name>
    <dbReference type="NCBI Taxonomy" id="252190"/>
    <lineage>
        <taxon>Eukaryota</taxon>
        <taxon>Fungi</taxon>
        <taxon>Dikarya</taxon>
        <taxon>Ascomycota</taxon>
        <taxon>Pezizomycotina</taxon>
        <taxon>Sordariomycetes</taxon>
        <taxon>Sordariomycetidae</taxon>
        <taxon>Sordariales</taxon>
        <taxon>Podosporaceae</taxon>
        <taxon>Podospora</taxon>
    </lineage>
</organism>
<feature type="region of interest" description="Disordered" evidence="1">
    <location>
        <begin position="357"/>
        <end position="376"/>
    </location>
</feature>
<feature type="region of interest" description="Disordered" evidence="1">
    <location>
        <begin position="670"/>
        <end position="691"/>
    </location>
</feature>